<evidence type="ECO:0000313" key="5">
    <source>
        <dbReference type="Proteomes" id="UP000230750"/>
    </source>
</evidence>
<feature type="transmembrane region" description="Helical" evidence="1">
    <location>
        <begin position="254"/>
        <end position="274"/>
    </location>
</feature>
<evidence type="ECO:0000259" key="3">
    <source>
        <dbReference type="PROSITE" id="PS50835"/>
    </source>
</evidence>
<feature type="domain" description="Ig-like" evidence="3">
    <location>
        <begin position="52"/>
        <end position="122"/>
    </location>
</feature>
<accession>A0A2G8K291</accession>
<sequence length="313" mass="35349">MKERKTGKMDVFYTLLRLLVWFVLTKGSVSSCDHTNRRSNYVIAFVNENKSSCLVCPKSKEEKSLLWTRTDENETILFRDDKRRFYEKEHSIDVNDDHCHIQNYSLKLSNMPANDSSGQYTCWYNGSVVTTFCVLLQVVPQLNIKQNGIITSRYHKSSVALQQHLLCYAYNVYTPCVIIWQVNGNTVQSESIRNNEKIVLINVTSTFDQILSSGTLNITCMVESAILADQGASVTINVIEATENRPVLTHFIEFLRNLFAAVIALGIFFVGIAVGKRICKKTTEPSAAVSSAVERALGIKYVLKSNSKARTDY</sequence>
<dbReference type="InterPro" id="IPR013783">
    <property type="entry name" value="Ig-like_fold"/>
</dbReference>
<dbReference type="InterPro" id="IPR036179">
    <property type="entry name" value="Ig-like_dom_sf"/>
</dbReference>
<evidence type="ECO:0000256" key="1">
    <source>
        <dbReference type="SAM" id="Phobius"/>
    </source>
</evidence>
<protein>
    <recommendedName>
        <fullName evidence="3">Ig-like domain-containing protein</fullName>
    </recommendedName>
</protein>
<evidence type="ECO:0000256" key="2">
    <source>
        <dbReference type="SAM" id="SignalP"/>
    </source>
</evidence>
<feature type="chain" id="PRO_5013553455" description="Ig-like domain-containing protein" evidence="2">
    <location>
        <begin position="32"/>
        <end position="313"/>
    </location>
</feature>
<comment type="caution">
    <text evidence="4">The sequence shown here is derived from an EMBL/GenBank/DDBJ whole genome shotgun (WGS) entry which is preliminary data.</text>
</comment>
<dbReference type="AlphaFoldDB" id="A0A2G8K291"/>
<name>A0A2G8K291_STIJA</name>
<dbReference type="PROSITE" id="PS50835">
    <property type="entry name" value="IG_LIKE"/>
    <property type="match status" value="1"/>
</dbReference>
<dbReference type="Gene3D" id="2.60.40.10">
    <property type="entry name" value="Immunoglobulins"/>
    <property type="match status" value="1"/>
</dbReference>
<reference evidence="4 5" key="1">
    <citation type="journal article" date="2017" name="PLoS Biol.">
        <title>The sea cucumber genome provides insights into morphological evolution and visceral regeneration.</title>
        <authorList>
            <person name="Zhang X."/>
            <person name="Sun L."/>
            <person name="Yuan J."/>
            <person name="Sun Y."/>
            <person name="Gao Y."/>
            <person name="Zhang L."/>
            <person name="Li S."/>
            <person name="Dai H."/>
            <person name="Hamel J.F."/>
            <person name="Liu C."/>
            <person name="Yu Y."/>
            <person name="Liu S."/>
            <person name="Lin W."/>
            <person name="Guo K."/>
            <person name="Jin S."/>
            <person name="Xu P."/>
            <person name="Storey K.B."/>
            <person name="Huan P."/>
            <person name="Zhang T."/>
            <person name="Zhou Y."/>
            <person name="Zhang J."/>
            <person name="Lin C."/>
            <person name="Li X."/>
            <person name="Xing L."/>
            <person name="Huo D."/>
            <person name="Sun M."/>
            <person name="Wang L."/>
            <person name="Mercier A."/>
            <person name="Li F."/>
            <person name="Yang H."/>
            <person name="Xiang J."/>
        </authorList>
    </citation>
    <scope>NUCLEOTIDE SEQUENCE [LARGE SCALE GENOMIC DNA]</scope>
    <source>
        <strain evidence="4">Shaxun</strain>
        <tissue evidence="4">Muscle</tissue>
    </source>
</reference>
<dbReference type="SUPFAM" id="SSF48726">
    <property type="entry name" value="Immunoglobulin"/>
    <property type="match status" value="1"/>
</dbReference>
<feature type="signal peptide" evidence="2">
    <location>
        <begin position="1"/>
        <end position="31"/>
    </location>
</feature>
<organism evidence="4 5">
    <name type="scientific">Stichopus japonicus</name>
    <name type="common">Sea cucumber</name>
    <dbReference type="NCBI Taxonomy" id="307972"/>
    <lineage>
        <taxon>Eukaryota</taxon>
        <taxon>Metazoa</taxon>
        <taxon>Echinodermata</taxon>
        <taxon>Eleutherozoa</taxon>
        <taxon>Echinozoa</taxon>
        <taxon>Holothuroidea</taxon>
        <taxon>Aspidochirotacea</taxon>
        <taxon>Aspidochirotida</taxon>
        <taxon>Stichopodidae</taxon>
        <taxon>Apostichopus</taxon>
    </lineage>
</organism>
<dbReference type="EMBL" id="MRZV01000960">
    <property type="protein sequence ID" value="PIK42121.1"/>
    <property type="molecule type" value="Genomic_DNA"/>
</dbReference>
<keyword evidence="5" id="KW-1185">Reference proteome</keyword>
<proteinExistence type="predicted"/>
<keyword evidence="1" id="KW-1133">Transmembrane helix</keyword>
<keyword evidence="2" id="KW-0732">Signal</keyword>
<gene>
    <name evidence="4" type="ORF">BSL78_21030</name>
</gene>
<dbReference type="Proteomes" id="UP000230750">
    <property type="component" value="Unassembled WGS sequence"/>
</dbReference>
<dbReference type="InterPro" id="IPR007110">
    <property type="entry name" value="Ig-like_dom"/>
</dbReference>
<evidence type="ECO:0000313" key="4">
    <source>
        <dbReference type="EMBL" id="PIK42121.1"/>
    </source>
</evidence>
<keyword evidence="1" id="KW-0812">Transmembrane</keyword>
<keyword evidence="1" id="KW-0472">Membrane</keyword>